<reference evidence="6" key="1">
    <citation type="submission" date="2023-10" db="EMBL/GenBank/DDBJ databases">
        <title>Chromosome-level genome of the transformable northern wattle, Acacia crassicarpa.</title>
        <authorList>
            <person name="Massaro I."/>
            <person name="Sinha N.R."/>
            <person name="Poethig S."/>
            <person name="Leichty A.R."/>
        </authorList>
    </citation>
    <scope>NUCLEOTIDE SEQUENCE</scope>
    <source>
        <strain evidence="6">Acra3RX</strain>
        <tissue evidence="6">Leaf</tissue>
    </source>
</reference>
<dbReference type="InterPro" id="IPR008930">
    <property type="entry name" value="Terpenoid_cyclase/PrenylTrfase"/>
</dbReference>
<dbReference type="InterPro" id="IPR050148">
    <property type="entry name" value="Terpene_synthase-like"/>
</dbReference>
<dbReference type="AlphaFoldDB" id="A0AAE1MAM9"/>
<dbReference type="GO" id="GO:0000287">
    <property type="term" value="F:magnesium ion binding"/>
    <property type="evidence" value="ECO:0007669"/>
    <property type="project" value="InterPro"/>
</dbReference>
<dbReference type="Pfam" id="PF03936">
    <property type="entry name" value="Terpene_synth_C"/>
    <property type="match status" value="1"/>
</dbReference>
<dbReference type="Gene3D" id="1.10.600.10">
    <property type="entry name" value="Farnesyl Diphosphate Synthase"/>
    <property type="match status" value="1"/>
</dbReference>
<dbReference type="SFLD" id="SFLDG01019">
    <property type="entry name" value="Terpene_Cyclase_Like_1_C_Termi"/>
    <property type="match status" value="1"/>
</dbReference>
<dbReference type="SUPFAM" id="SSF48576">
    <property type="entry name" value="Terpenoid synthases"/>
    <property type="match status" value="1"/>
</dbReference>
<dbReference type="InterPro" id="IPR036965">
    <property type="entry name" value="Terpene_synth_N_sf"/>
</dbReference>
<dbReference type="GO" id="GO:0010333">
    <property type="term" value="F:terpene synthase activity"/>
    <property type="evidence" value="ECO:0007669"/>
    <property type="project" value="InterPro"/>
</dbReference>
<dbReference type="SFLD" id="SFLDS00005">
    <property type="entry name" value="Isoprenoid_Synthase_Type_I"/>
    <property type="match status" value="1"/>
</dbReference>
<dbReference type="Gene3D" id="1.50.10.130">
    <property type="entry name" value="Terpene synthase, N-terminal domain"/>
    <property type="match status" value="1"/>
</dbReference>
<evidence type="ECO:0000313" key="7">
    <source>
        <dbReference type="Proteomes" id="UP001293593"/>
    </source>
</evidence>
<sequence>MYIYEADVFKRFKDINGKFDNENLTQDDVEGMLALYEAAQLEVHKERILEEALHFSYTHLKSLIDNNQLSPGHRARVSHCLSQPLHKRLRRIEARHYISFYQQQKDPSQNNIMVLNFAKVDFNMLQHLHQKELGNLTKWWKDSEFTRKVPYVRDRLVESYFCALSLAYEPQLSTTRMVAAKLIGILCLLDDTYDVYGTLEELELFTDAIRRWDISNIESLQECMKAVFEAVVDLCSEIEMVTVREGTSNFVMPLVKQAFIHLCEAYLMEAKWCSEKYVPSYEEYKDNGVVTSTAPIQITSFLSMLGNLATKEMFDWISTNPKIVWHPLLNGRHF</sequence>
<comment type="cofactor">
    <cofactor evidence="1">
        <name>Mg(2+)</name>
        <dbReference type="ChEBI" id="CHEBI:18420"/>
    </cofactor>
</comment>
<dbReference type="InterPro" id="IPR005630">
    <property type="entry name" value="Terpene_synthase_metal-bd"/>
</dbReference>
<dbReference type="InterPro" id="IPR034741">
    <property type="entry name" value="Terpene_cyclase-like_1_C"/>
</dbReference>
<dbReference type="InterPro" id="IPR008949">
    <property type="entry name" value="Isoprenoid_synthase_dom_sf"/>
</dbReference>
<dbReference type="Pfam" id="PF01397">
    <property type="entry name" value="Terpene_synth"/>
    <property type="match status" value="1"/>
</dbReference>
<evidence type="ECO:0000259" key="5">
    <source>
        <dbReference type="Pfam" id="PF03936"/>
    </source>
</evidence>
<name>A0AAE1MAM9_9FABA</name>
<dbReference type="PANTHER" id="PTHR31225:SF241">
    <property type="entry name" value="TERPENE SYNTHASE FAMILY, METAL-BINDING DOMAIN PROTEIN"/>
    <property type="match status" value="1"/>
</dbReference>
<comment type="caution">
    <text evidence="6">The sequence shown here is derived from an EMBL/GenBank/DDBJ whole genome shotgun (WGS) entry which is preliminary data.</text>
</comment>
<gene>
    <name evidence="6" type="ORF">QN277_008600</name>
</gene>
<keyword evidence="2" id="KW-0479">Metal-binding</keyword>
<organism evidence="6 7">
    <name type="scientific">Acacia crassicarpa</name>
    <name type="common">northern wattle</name>
    <dbReference type="NCBI Taxonomy" id="499986"/>
    <lineage>
        <taxon>Eukaryota</taxon>
        <taxon>Viridiplantae</taxon>
        <taxon>Streptophyta</taxon>
        <taxon>Embryophyta</taxon>
        <taxon>Tracheophyta</taxon>
        <taxon>Spermatophyta</taxon>
        <taxon>Magnoliopsida</taxon>
        <taxon>eudicotyledons</taxon>
        <taxon>Gunneridae</taxon>
        <taxon>Pentapetalae</taxon>
        <taxon>rosids</taxon>
        <taxon>fabids</taxon>
        <taxon>Fabales</taxon>
        <taxon>Fabaceae</taxon>
        <taxon>Caesalpinioideae</taxon>
        <taxon>mimosoid clade</taxon>
        <taxon>Acacieae</taxon>
        <taxon>Acacia</taxon>
    </lineage>
</organism>
<evidence type="ECO:0000313" key="6">
    <source>
        <dbReference type="EMBL" id="KAK4255623.1"/>
    </source>
</evidence>
<protein>
    <recommendedName>
        <fullName evidence="8">Sesquiterpene synthase</fullName>
    </recommendedName>
</protein>
<evidence type="ECO:0008006" key="8">
    <source>
        <dbReference type="Google" id="ProtNLM"/>
    </source>
</evidence>
<feature type="domain" description="Terpene synthase metal-binding" evidence="5">
    <location>
        <begin position="141"/>
        <end position="326"/>
    </location>
</feature>
<dbReference type="Proteomes" id="UP001293593">
    <property type="component" value="Unassembled WGS sequence"/>
</dbReference>
<proteinExistence type="predicted"/>
<dbReference type="PANTHER" id="PTHR31225">
    <property type="entry name" value="OS04G0344100 PROTEIN-RELATED"/>
    <property type="match status" value="1"/>
</dbReference>
<keyword evidence="7" id="KW-1185">Reference proteome</keyword>
<dbReference type="SUPFAM" id="SSF48239">
    <property type="entry name" value="Terpenoid cyclases/Protein prenyltransferases"/>
    <property type="match status" value="1"/>
</dbReference>
<evidence type="ECO:0000259" key="4">
    <source>
        <dbReference type="Pfam" id="PF01397"/>
    </source>
</evidence>
<feature type="domain" description="Terpene synthase N-terminal" evidence="4">
    <location>
        <begin position="6"/>
        <end position="81"/>
    </location>
</feature>
<evidence type="ECO:0000256" key="2">
    <source>
        <dbReference type="ARBA" id="ARBA00022723"/>
    </source>
</evidence>
<accession>A0AAE1MAM9</accession>
<dbReference type="EMBL" id="JAWXYG010000013">
    <property type="protein sequence ID" value="KAK4255623.1"/>
    <property type="molecule type" value="Genomic_DNA"/>
</dbReference>
<evidence type="ECO:0000256" key="1">
    <source>
        <dbReference type="ARBA" id="ARBA00001946"/>
    </source>
</evidence>
<dbReference type="InterPro" id="IPR001906">
    <property type="entry name" value="Terpene_synth_N"/>
</dbReference>
<keyword evidence="3" id="KW-0460">Magnesium</keyword>
<evidence type="ECO:0000256" key="3">
    <source>
        <dbReference type="ARBA" id="ARBA00022842"/>
    </source>
</evidence>
<dbReference type="GO" id="GO:0016114">
    <property type="term" value="P:terpenoid biosynthetic process"/>
    <property type="evidence" value="ECO:0007669"/>
    <property type="project" value="InterPro"/>
</dbReference>